<dbReference type="OrthoDB" id="9761989at2"/>
<comment type="similarity">
    <text evidence="1">Belongs to the ATP-dependent AMP-binding enzyme family.</text>
</comment>
<keyword evidence="2 5" id="KW-0436">Ligase</keyword>
<protein>
    <submittedName>
        <fullName evidence="5">Fatty acid--CoA ligase</fullName>
    </submittedName>
</protein>
<dbReference type="Pfam" id="PF13193">
    <property type="entry name" value="AMP-binding_C"/>
    <property type="match status" value="1"/>
</dbReference>
<dbReference type="InterPro" id="IPR000873">
    <property type="entry name" value="AMP-dep_synth/lig_dom"/>
</dbReference>
<dbReference type="NCBIfam" id="NF005801">
    <property type="entry name" value="PRK07656.1"/>
    <property type="match status" value="1"/>
</dbReference>
<keyword evidence="6" id="KW-1185">Reference proteome</keyword>
<evidence type="ECO:0000313" key="6">
    <source>
        <dbReference type="Proteomes" id="UP000028073"/>
    </source>
</evidence>
<evidence type="ECO:0000256" key="1">
    <source>
        <dbReference type="ARBA" id="ARBA00006432"/>
    </source>
</evidence>
<accession>A0A081NMF5</accession>
<dbReference type="FunFam" id="3.30.300.30:FF:000008">
    <property type="entry name" value="2,3-dihydroxybenzoate-AMP ligase"/>
    <property type="match status" value="1"/>
</dbReference>
<dbReference type="InterPro" id="IPR042099">
    <property type="entry name" value="ANL_N_sf"/>
</dbReference>
<dbReference type="RefSeq" id="WP_034833556.1">
    <property type="nucleotide sequence ID" value="NZ_JOKH01000001.1"/>
</dbReference>
<dbReference type="eggNOG" id="COG0318">
    <property type="taxonomic scope" value="Bacteria"/>
</dbReference>
<name>A0A081NMF5_9GAMM</name>
<dbReference type="EMBL" id="JOKH01000001">
    <property type="protein sequence ID" value="KEQ19628.1"/>
    <property type="molecule type" value="Genomic_DNA"/>
</dbReference>
<evidence type="ECO:0000259" key="4">
    <source>
        <dbReference type="Pfam" id="PF13193"/>
    </source>
</evidence>
<dbReference type="PROSITE" id="PS00455">
    <property type="entry name" value="AMP_BINDING"/>
    <property type="match status" value="1"/>
</dbReference>
<evidence type="ECO:0000256" key="2">
    <source>
        <dbReference type="ARBA" id="ARBA00022598"/>
    </source>
</evidence>
<proteinExistence type="inferred from homology"/>
<dbReference type="GO" id="GO:0006631">
    <property type="term" value="P:fatty acid metabolic process"/>
    <property type="evidence" value="ECO:0007669"/>
    <property type="project" value="TreeGrafter"/>
</dbReference>
<organism evidence="5 6">
    <name type="scientific">Endozoicomonas numazuensis</name>
    <dbReference type="NCBI Taxonomy" id="1137799"/>
    <lineage>
        <taxon>Bacteria</taxon>
        <taxon>Pseudomonadati</taxon>
        <taxon>Pseudomonadota</taxon>
        <taxon>Gammaproteobacteria</taxon>
        <taxon>Oceanospirillales</taxon>
        <taxon>Endozoicomonadaceae</taxon>
        <taxon>Endozoicomonas</taxon>
    </lineage>
</organism>
<dbReference type="GO" id="GO:0031956">
    <property type="term" value="F:medium-chain fatty acid-CoA ligase activity"/>
    <property type="evidence" value="ECO:0007669"/>
    <property type="project" value="TreeGrafter"/>
</dbReference>
<sequence length="533" mass="58768">MSDVTTYQTIPALMDYVAEQYADRNAVEDEGKILTYQELNQLRKQAAAALVGMGVKEGDRIAVWAPNIWEWIVAATALQAVGAALVPLNTRMKGSEAGYVLKASGAKILFTIDEFLGSSYPAMLKDEHLPELDTIITFRPQTDSDQTASYQRVSWDEFLGMADFSNEAEVNIRQSRVKTDTMSDLLFTSGTTGKPKGVITQHAQNIKVVADWSEVVGLTEGDRYLIVNPFFHSFGYKAGWLAALMRGATILPLQVFDVPTILQKVDEEKITVLPGPPTLYQSILSHPDREQYDISSLRVAVTGAAAIPVSMIQAMDEVLGFDNIVTAYGLTEVCGFATICRPGDSPELIANTSGRAMPGVEVRCVDEFGVEVRRGTPGEVVVRGPNVMQGYFNNDAATKETIDADGWLHTGDIGVMDSLGYLKITDRMKDMIITGGFNVYPAEIENLMSHHNAIAQVSIVGVSDERLGEVAMAWIVKKPGQELEKKELISWCREEMANYKVPRHVRFVENLPLNASGKVMKFELRDRAEQELT</sequence>
<dbReference type="InterPro" id="IPR020845">
    <property type="entry name" value="AMP-binding_CS"/>
</dbReference>
<dbReference type="Proteomes" id="UP000028073">
    <property type="component" value="Unassembled WGS sequence"/>
</dbReference>
<dbReference type="Gene3D" id="3.40.50.12780">
    <property type="entry name" value="N-terminal domain of ligase-like"/>
    <property type="match status" value="1"/>
</dbReference>
<comment type="caution">
    <text evidence="5">The sequence shown here is derived from an EMBL/GenBank/DDBJ whole genome shotgun (WGS) entry which is preliminary data.</text>
</comment>
<dbReference type="STRING" id="1137799.GZ78_06965"/>
<reference evidence="5 6" key="1">
    <citation type="submission" date="2014-06" db="EMBL/GenBank/DDBJ databases">
        <title>Whole Genome Sequences of Three Symbiotic Endozoicomonas Bacteria.</title>
        <authorList>
            <person name="Neave M.J."/>
            <person name="Apprill A."/>
            <person name="Voolstra C.R."/>
        </authorList>
    </citation>
    <scope>NUCLEOTIDE SEQUENCE [LARGE SCALE GENOMIC DNA]</scope>
    <source>
        <strain evidence="5 6">DSM 25634</strain>
    </source>
</reference>
<dbReference type="SUPFAM" id="SSF56801">
    <property type="entry name" value="Acetyl-CoA synthetase-like"/>
    <property type="match status" value="1"/>
</dbReference>
<dbReference type="PANTHER" id="PTHR43201:SF5">
    <property type="entry name" value="MEDIUM-CHAIN ACYL-COA LIGASE ACSF2, MITOCHONDRIAL"/>
    <property type="match status" value="1"/>
</dbReference>
<dbReference type="Pfam" id="PF00501">
    <property type="entry name" value="AMP-binding"/>
    <property type="match status" value="1"/>
</dbReference>
<dbReference type="InterPro" id="IPR025110">
    <property type="entry name" value="AMP-bd_C"/>
</dbReference>
<feature type="domain" description="AMP-dependent synthetase/ligase" evidence="3">
    <location>
        <begin position="17"/>
        <end position="392"/>
    </location>
</feature>
<dbReference type="AlphaFoldDB" id="A0A081NMF5"/>
<feature type="domain" description="AMP-binding enzyme C-terminal" evidence="4">
    <location>
        <begin position="443"/>
        <end position="518"/>
    </location>
</feature>
<evidence type="ECO:0000313" key="5">
    <source>
        <dbReference type="EMBL" id="KEQ19628.1"/>
    </source>
</evidence>
<dbReference type="Gene3D" id="3.30.300.30">
    <property type="match status" value="1"/>
</dbReference>
<dbReference type="InterPro" id="IPR045851">
    <property type="entry name" value="AMP-bd_C_sf"/>
</dbReference>
<dbReference type="PANTHER" id="PTHR43201">
    <property type="entry name" value="ACYL-COA SYNTHETASE"/>
    <property type="match status" value="1"/>
</dbReference>
<evidence type="ECO:0000259" key="3">
    <source>
        <dbReference type="Pfam" id="PF00501"/>
    </source>
</evidence>
<gene>
    <name evidence="5" type="ORF">GZ78_06965</name>
</gene>